<sequence>MPAMRMRPTGFMEIKTTKGKAYLLNETCSLSINIHTELKRFASASAAKQAAIKAYGHGFQIAKLPYLAVERVFTAAANTEIHDCVVTINKKRFFICAFYNAQLPVNLALKKMTPGFNWRGEMVVVPLGKATRFICKSKAVDLKAAVNKFQSVFLTDLHMEKKLPISITCA</sequence>
<comment type="caution">
    <text evidence="1">The sequence shown here is derived from an EMBL/GenBank/DDBJ whole genome shotgun (WGS) entry which is preliminary data.</text>
</comment>
<name>A0AAW0AGK9_9AGAR</name>
<organism evidence="1 2">
    <name type="scientific">Favolaschia claudopus</name>
    <dbReference type="NCBI Taxonomy" id="2862362"/>
    <lineage>
        <taxon>Eukaryota</taxon>
        <taxon>Fungi</taxon>
        <taxon>Dikarya</taxon>
        <taxon>Basidiomycota</taxon>
        <taxon>Agaricomycotina</taxon>
        <taxon>Agaricomycetes</taxon>
        <taxon>Agaricomycetidae</taxon>
        <taxon>Agaricales</taxon>
        <taxon>Marasmiineae</taxon>
        <taxon>Mycenaceae</taxon>
        <taxon>Favolaschia</taxon>
    </lineage>
</organism>
<dbReference type="EMBL" id="JAWWNJ010000067">
    <property type="protein sequence ID" value="KAK7008488.1"/>
    <property type="molecule type" value="Genomic_DNA"/>
</dbReference>
<accession>A0AAW0AGK9</accession>
<keyword evidence="2" id="KW-1185">Reference proteome</keyword>
<protein>
    <submittedName>
        <fullName evidence="1">Uncharacterized protein</fullName>
    </submittedName>
</protein>
<dbReference type="AlphaFoldDB" id="A0AAW0AGK9"/>
<evidence type="ECO:0000313" key="1">
    <source>
        <dbReference type="EMBL" id="KAK7008488.1"/>
    </source>
</evidence>
<reference evidence="1 2" key="1">
    <citation type="journal article" date="2024" name="J Genomics">
        <title>Draft genome sequencing and assembly of Favolaschia claudopus CIRM-BRFM 2984 isolated from oak limbs.</title>
        <authorList>
            <person name="Navarro D."/>
            <person name="Drula E."/>
            <person name="Chaduli D."/>
            <person name="Cazenave R."/>
            <person name="Ahrendt S."/>
            <person name="Wang J."/>
            <person name="Lipzen A."/>
            <person name="Daum C."/>
            <person name="Barry K."/>
            <person name="Grigoriev I.V."/>
            <person name="Favel A."/>
            <person name="Rosso M.N."/>
            <person name="Martin F."/>
        </authorList>
    </citation>
    <scope>NUCLEOTIDE SEQUENCE [LARGE SCALE GENOMIC DNA]</scope>
    <source>
        <strain evidence="1 2">CIRM-BRFM 2984</strain>
    </source>
</reference>
<proteinExistence type="predicted"/>
<evidence type="ECO:0000313" key="2">
    <source>
        <dbReference type="Proteomes" id="UP001362999"/>
    </source>
</evidence>
<dbReference type="Proteomes" id="UP001362999">
    <property type="component" value="Unassembled WGS sequence"/>
</dbReference>
<gene>
    <name evidence="1" type="ORF">R3P38DRAFT_3023212</name>
</gene>